<feature type="coiled-coil region" evidence="1">
    <location>
        <begin position="140"/>
        <end position="202"/>
    </location>
</feature>
<feature type="compositionally biased region" description="Basic and acidic residues" evidence="2">
    <location>
        <begin position="60"/>
        <end position="75"/>
    </location>
</feature>
<evidence type="ECO:0000313" key="5">
    <source>
        <dbReference type="WBParaSite" id="TCLT_0000460201-mRNA-1"/>
    </source>
</evidence>
<sequence length="482" mass="55680">MIETMDDSVILIEEKENTGYAENANLLKYVKKDFGSAEYSHSSYSHEEVANSCKEQHRNDVSEKCSNENSSEKSNRQSFSQSLKSTSSAAKVSNPQYKPAEFSTLPDQVNESLKSPTHALVNGELTKKKRKKRTKEDIIAERAAKQLVKEQKIQKQMEKKYLVRSVNDLPNQWLIHIELQKQMELERNLARFEREVSAAKKSKCEQNLFCLVSLDLLTEIENLCECITRVFEQRAISDQLIFDGSGSRICWKRNILQGDIENGEFVRSDKLMYEQFCILSFSAMRYSQFKSSEEIANFIEEYMITYPFPSPLLTVVVYGTLKMRKEKIASFVLEIFERYKAQTRFVSNAEEYAMLVAQMHRSIARSQMHSDQQDQIDRNQQNQPIVDIKKGVTEGSKSFLVSDWWMKMLSQIHRMGTDAQRTIVTSYPNPHILSEMHDLFYNGIQLIAQKEIEHGRKIGPALARKIYLMLTSTSGTEIIDED</sequence>
<organism evidence="5">
    <name type="scientific">Thelazia callipaeda</name>
    <name type="common">Oriental eyeworm</name>
    <name type="synonym">Parasitic nematode</name>
    <dbReference type="NCBI Taxonomy" id="103827"/>
    <lineage>
        <taxon>Eukaryota</taxon>
        <taxon>Metazoa</taxon>
        <taxon>Ecdysozoa</taxon>
        <taxon>Nematoda</taxon>
        <taxon>Chromadorea</taxon>
        <taxon>Rhabditida</taxon>
        <taxon>Spirurina</taxon>
        <taxon>Spiruromorpha</taxon>
        <taxon>Thelazioidea</taxon>
        <taxon>Thelaziidae</taxon>
        <taxon>Thelazia</taxon>
    </lineage>
</organism>
<protein>
    <submittedName>
        <fullName evidence="5">Crossover junction endonuclease MUS81</fullName>
    </submittedName>
</protein>
<evidence type="ECO:0000256" key="1">
    <source>
        <dbReference type="SAM" id="Coils"/>
    </source>
</evidence>
<dbReference type="Gene3D" id="1.10.150.670">
    <property type="entry name" value="Crossover junction endonuclease EME1, DNA-binding domain"/>
    <property type="match status" value="1"/>
</dbReference>
<proteinExistence type="predicted"/>
<dbReference type="STRING" id="103827.A0A0N5CW86"/>
<dbReference type="AlphaFoldDB" id="A0A0N5CW86"/>
<keyword evidence="1" id="KW-0175">Coiled coil</keyword>
<dbReference type="OMA" id="SDWWMKM"/>
<dbReference type="WBParaSite" id="TCLT_0000460201-mRNA-1">
    <property type="protein sequence ID" value="TCLT_0000460201-mRNA-1"/>
    <property type="gene ID" value="TCLT_0000460201"/>
</dbReference>
<dbReference type="InterPro" id="IPR042530">
    <property type="entry name" value="EME1/EME2_C"/>
</dbReference>
<keyword evidence="4" id="KW-1185">Reference proteome</keyword>
<feature type="compositionally biased region" description="Polar residues" evidence="2">
    <location>
        <begin position="105"/>
        <end position="115"/>
    </location>
</feature>
<reference evidence="5" key="1">
    <citation type="submission" date="2017-02" db="UniProtKB">
        <authorList>
            <consortium name="WormBaseParasite"/>
        </authorList>
    </citation>
    <scope>IDENTIFICATION</scope>
</reference>
<dbReference type="EMBL" id="UYYF01004295">
    <property type="protein sequence ID" value="VDN01731.1"/>
    <property type="molecule type" value="Genomic_DNA"/>
</dbReference>
<dbReference type="Proteomes" id="UP000276776">
    <property type="component" value="Unassembled WGS sequence"/>
</dbReference>
<feature type="compositionally biased region" description="Low complexity" evidence="2">
    <location>
        <begin position="78"/>
        <end position="88"/>
    </location>
</feature>
<reference evidence="3 4" key="2">
    <citation type="submission" date="2018-11" db="EMBL/GenBank/DDBJ databases">
        <authorList>
            <consortium name="Pathogen Informatics"/>
        </authorList>
    </citation>
    <scope>NUCLEOTIDE SEQUENCE [LARGE SCALE GENOMIC DNA]</scope>
</reference>
<evidence type="ECO:0000313" key="4">
    <source>
        <dbReference type="Proteomes" id="UP000276776"/>
    </source>
</evidence>
<dbReference type="OrthoDB" id="343092at2759"/>
<feature type="region of interest" description="Disordered" evidence="2">
    <location>
        <begin position="60"/>
        <end position="117"/>
    </location>
</feature>
<evidence type="ECO:0000313" key="3">
    <source>
        <dbReference type="EMBL" id="VDN01731.1"/>
    </source>
</evidence>
<accession>A0A0N5CW86</accession>
<name>A0A0N5CW86_THECL</name>
<evidence type="ECO:0000256" key="2">
    <source>
        <dbReference type="SAM" id="MobiDB-lite"/>
    </source>
</evidence>
<gene>
    <name evidence="3" type="ORF">TCLT_LOCUS4591</name>
</gene>